<dbReference type="PANTHER" id="PTHR11803">
    <property type="entry name" value="2-IMINOBUTANOATE/2-IMINOPROPANOATE DEAMINASE RIDA"/>
    <property type="match status" value="1"/>
</dbReference>
<dbReference type="GO" id="GO:0005829">
    <property type="term" value="C:cytosol"/>
    <property type="evidence" value="ECO:0007669"/>
    <property type="project" value="TreeGrafter"/>
</dbReference>
<evidence type="ECO:0000256" key="1">
    <source>
        <dbReference type="ARBA" id="ARBA00010552"/>
    </source>
</evidence>
<dbReference type="RefSeq" id="WP_065005264.1">
    <property type="nucleotide sequence ID" value="NZ_CP033334.1"/>
</dbReference>
<proteinExistence type="inferred from homology"/>
<sequence>MQTFSDIEGSAPQAVRAGDLVFIGGLMATDASGNIVATGITGQARVIFDRLAALLAQAGAGMADVVKHNIYFSCEADAVGAFLDELDAVRAGCFAAPGPTTTEIRCGLDREGALLMVDAWVVVGGKREQLDPPGHWRWRRQLPFVHGWKVGDMLFVGGQRSLDAEGNVLGLGDIEVQTDEAFRNLDTMLRSGGGDRHSLMRQNTYFRFFGEGREVTDYWEKMTNVRRRYMSVPSAAGAGLRIQGMGNADELIQVEGIGMLGDDKQRLQPANHWDWSIPNTQFTQGWKIGGLAFIGGQISADNKAQAVGDDMETQTRNVFEFIRRTLAEGGLDESDVAKLYIYYHAEGSWAGIEATRAVIASVQREFYPEPGPAVTAIRVAGFAFENLLIEIEAMAVTRD</sequence>
<dbReference type="Pfam" id="PF01042">
    <property type="entry name" value="Ribonuc_L-PSP"/>
    <property type="match status" value="2"/>
</dbReference>
<dbReference type="GO" id="GO:0019239">
    <property type="term" value="F:deaminase activity"/>
    <property type="evidence" value="ECO:0007669"/>
    <property type="project" value="TreeGrafter"/>
</dbReference>
<dbReference type="EMBL" id="LYTK01000010">
    <property type="protein sequence ID" value="OBQ66642.1"/>
    <property type="molecule type" value="Genomic_DNA"/>
</dbReference>
<organism evidence="2 3">
    <name type="scientific">Rhizobium loti</name>
    <name type="common">Mesorhizobium loti</name>
    <dbReference type="NCBI Taxonomy" id="381"/>
    <lineage>
        <taxon>Bacteria</taxon>
        <taxon>Pseudomonadati</taxon>
        <taxon>Pseudomonadota</taxon>
        <taxon>Alphaproteobacteria</taxon>
        <taxon>Hyphomicrobiales</taxon>
        <taxon>Phyllobacteriaceae</taxon>
        <taxon>Mesorhizobium</taxon>
    </lineage>
</organism>
<comment type="caution">
    <text evidence="2">The sequence shown here is derived from an EMBL/GenBank/DDBJ whole genome shotgun (WGS) entry which is preliminary data.</text>
</comment>
<name>A0A6M7U231_RHILI</name>
<accession>A0A6M7U231</accession>
<dbReference type="InterPro" id="IPR006175">
    <property type="entry name" value="YjgF/YER057c/UK114"/>
</dbReference>
<gene>
    <name evidence="2" type="ORF">A8145_29920</name>
</gene>
<comment type="similarity">
    <text evidence="1">Belongs to the RutC family.</text>
</comment>
<evidence type="ECO:0000313" key="3">
    <source>
        <dbReference type="Proteomes" id="UP000093737"/>
    </source>
</evidence>
<dbReference type="AlphaFoldDB" id="A0A6M7U231"/>
<dbReference type="CDD" id="cd00448">
    <property type="entry name" value="YjgF_YER057c_UK114_family"/>
    <property type="match status" value="2"/>
</dbReference>
<dbReference type="Proteomes" id="UP000093737">
    <property type="component" value="Unassembled WGS sequence"/>
</dbReference>
<dbReference type="InterPro" id="IPR035959">
    <property type="entry name" value="RutC-like_sf"/>
</dbReference>
<protein>
    <submittedName>
        <fullName evidence="2">Uncharacterized protein</fullName>
    </submittedName>
</protein>
<dbReference type="Gene3D" id="3.30.1330.40">
    <property type="entry name" value="RutC-like"/>
    <property type="match status" value="3"/>
</dbReference>
<dbReference type="PANTHER" id="PTHR11803:SF58">
    <property type="entry name" value="PROTEIN HMF1-RELATED"/>
    <property type="match status" value="1"/>
</dbReference>
<evidence type="ECO:0000313" key="2">
    <source>
        <dbReference type="EMBL" id="OBQ66642.1"/>
    </source>
</evidence>
<reference evidence="2 3" key="1">
    <citation type="submission" date="2016-05" db="EMBL/GenBank/DDBJ databases">
        <authorList>
            <person name="Ramsay J.P."/>
        </authorList>
    </citation>
    <scope>NUCLEOTIDE SEQUENCE [LARGE SCALE GENOMIC DNA]</scope>
    <source>
        <strain evidence="2 3">NZP2042</strain>
    </source>
</reference>
<dbReference type="SUPFAM" id="SSF55298">
    <property type="entry name" value="YjgF-like"/>
    <property type="match status" value="3"/>
</dbReference>